<accession>A0A1G9JLM3</accession>
<dbReference type="Proteomes" id="UP000198683">
    <property type="component" value="Unassembled WGS sequence"/>
</dbReference>
<name>A0A1G9JLM3_9ACTN</name>
<evidence type="ECO:0000259" key="1">
    <source>
        <dbReference type="Pfam" id="PF01636"/>
    </source>
</evidence>
<keyword evidence="3" id="KW-1185">Reference proteome</keyword>
<dbReference type="GO" id="GO:0016740">
    <property type="term" value="F:transferase activity"/>
    <property type="evidence" value="ECO:0007669"/>
    <property type="project" value="UniProtKB-KW"/>
</dbReference>
<proteinExistence type="predicted"/>
<dbReference type="SUPFAM" id="SSF56112">
    <property type="entry name" value="Protein kinase-like (PK-like)"/>
    <property type="match status" value="1"/>
</dbReference>
<dbReference type="Gene3D" id="3.90.1200.10">
    <property type="match status" value="1"/>
</dbReference>
<reference evidence="2 3" key="1">
    <citation type="submission" date="2016-10" db="EMBL/GenBank/DDBJ databases">
        <authorList>
            <person name="de Groot N.N."/>
        </authorList>
    </citation>
    <scope>NUCLEOTIDE SEQUENCE [LARGE SCALE GENOMIC DNA]</scope>
    <source>
        <strain evidence="2 3">CGMCC 4.5681</strain>
    </source>
</reference>
<feature type="domain" description="Aminoglycoside phosphotransferase" evidence="1">
    <location>
        <begin position="52"/>
        <end position="289"/>
    </location>
</feature>
<evidence type="ECO:0000313" key="2">
    <source>
        <dbReference type="EMBL" id="SDL38135.1"/>
    </source>
</evidence>
<dbReference type="PANTHER" id="PTHR21310">
    <property type="entry name" value="AMINOGLYCOSIDE PHOSPHOTRANSFERASE-RELATED-RELATED"/>
    <property type="match status" value="1"/>
</dbReference>
<protein>
    <submittedName>
        <fullName evidence="2">Phosphotransferase enzyme family protein</fullName>
    </submittedName>
</protein>
<dbReference type="Pfam" id="PF01636">
    <property type="entry name" value="APH"/>
    <property type="match status" value="1"/>
</dbReference>
<sequence>MSLVQNVRMDFQPIERPADAFQQSVSAEELQAVCHRVFGAGGRVVSAVEMGLGMYNSTYRVTVENQARPVIVRFAPEPDRQFGSEREFMRNEYATVPYLTAIAPLMPKVIAADWSHELVGRDYLVQTLLDGVPAPEGLRRHPRPTWTAFFRQLGEITRTVHSVRGRAFGPVAGPAYETWSGAVIGTLRDIAADLDAVALDAADLRKAEAIAAEHHAVLDEITEPRLLTGDLWTVNVMVAEDADEPTVTGVFDLDRTSWGDPAADWPIRMAAAKQDERVAFWETYGERDLSPSAAWRARLYEILHLGAVRLEHHRLADTSAIAGTYDAVAALLPRLA</sequence>
<keyword evidence="2" id="KW-0808">Transferase</keyword>
<evidence type="ECO:0000313" key="3">
    <source>
        <dbReference type="Proteomes" id="UP000198683"/>
    </source>
</evidence>
<dbReference type="EMBL" id="FNFB01000020">
    <property type="protein sequence ID" value="SDL38135.1"/>
    <property type="molecule type" value="Genomic_DNA"/>
</dbReference>
<gene>
    <name evidence="2" type="ORF">SAMN05421874_120111</name>
</gene>
<dbReference type="InterPro" id="IPR002575">
    <property type="entry name" value="Aminoglycoside_PTrfase"/>
</dbReference>
<dbReference type="STRING" id="683260.SAMN05421874_120111"/>
<dbReference type="InterPro" id="IPR051678">
    <property type="entry name" value="AGP_Transferase"/>
</dbReference>
<dbReference type="AlphaFoldDB" id="A0A1G9JLM3"/>
<organism evidence="2 3">
    <name type="scientific">Nonomuraea maritima</name>
    <dbReference type="NCBI Taxonomy" id="683260"/>
    <lineage>
        <taxon>Bacteria</taxon>
        <taxon>Bacillati</taxon>
        <taxon>Actinomycetota</taxon>
        <taxon>Actinomycetes</taxon>
        <taxon>Streptosporangiales</taxon>
        <taxon>Streptosporangiaceae</taxon>
        <taxon>Nonomuraea</taxon>
    </lineage>
</organism>
<dbReference type="InterPro" id="IPR011009">
    <property type="entry name" value="Kinase-like_dom_sf"/>
</dbReference>
<dbReference type="PANTHER" id="PTHR21310:SF15">
    <property type="entry name" value="AMINOGLYCOSIDE PHOSPHOTRANSFERASE DOMAIN-CONTAINING PROTEIN"/>
    <property type="match status" value="1"/>
</dbReference>